<keyword evidence="3" id="KW-1185">Reference proteome</keyword>
<accession>A0A0B6WU22</accession>
<organism evidence="2 3">
    <name type="scientific">Pyrinomonas methylaliphatogenes</name>
    <dbReference type="NCBI Taxonomy" id="454194"/>
    <lineage>
        <taxon>Bacteria</taxon>
        <taxon>Pseudomonadati</taxon>
        <taxon>Acidobacteriota</taxon>
        <taxon>Blastocatellia</taxon>
        <taxon>Blastocatellales</taxon>
        <taxon>Pyrinomonadaceae</taxon>
        <taxon>Pyrinomonas</taxon>
    </lineage>
</organism>
<evidence type="ECO:0008006" key="4">
    <source>
        <dbReference type="Google" id="ProtNLM"/>
    </source>
</evidence>
<evidence type="ECO:0000313" key="3">
    <source>
        <dbReference type="Proteomes" id="UP000031518"/>
    </source>
</evidence>
<evidence type="ECO:0000313" key="2">
    <source>
        <dbReference type="EMBL" id="CDM64182.1"/>
    </source>
</evidence>
<gene>
    <name evidence="2" type="ORF">PYK22_00174</name>
</gene>
<feature type="chain" id="PRO_5002109893" description="Outer membrane lipoprotein-sorting protein" evidence="1">
    <location>
        <begin position="28"/>
        <end position="294"/>
    </location>
</feature>
<reference evidence="2 3" key="2">
    <citation type="submission" date="2015-01" db="EMBL/GenBank/DDBJ databases">
        <title>Complete genome sequence of Pyrinomonas methylaliphatogenes type strain K22T.</title>
        <authorList>
            <person name="Lee K.C.Y."/>
            <person name="Power J.F."/>
            <person name="Dunfield P.F."/>
            <person name="Morgan X.C."/>
            <person name="Huttenhower C."/>
            <person name="Stott M.B."/>
        </authorList>
    </citation>
    <scope>NUCLEOTIDE SEQUENCE [LARGE SCALE GENOMIC DNA]</scope>
    <source>
        <strain evidence="2 3">K22</strain>
    </source>
</reference>
<dbReference type="Proteomes" id="UP000031518">
    <property type="component" value="Unassembled WGS sequence"/>
</dbReference>
<sequence precursor="true">MKPNARFKFFARSVAILLVFTAMLTFGEQRSAQQKDESSSYLRAEQVLEAARQATRLKAMDIKGLSLRTRTEISEPYPEDFLRSYPQFRNQRNQMITDGELSISFPDKIRQRMEMTFVSNQQVLERVLNGDRYAQRSEIYVDGKPLNFTANNLIQKSEQEKIADFKNSAFLMIFPITLEYSWYAPLRFKYVGVAEAKEGRADVIETALPNGSTYRLFFDQKTHLLLLMSEMSKDGREAERRYFFSDYRNVDGLLIAHKVTVEKGKEVVGERQIKSVQINPTFKPDHYLVKGKSN</sequence>
<name>A0A0B6WU22_9BACT</name>
<dbReference type="STRING" id="454194.PYK22_00174"/>
<keyword evidence="1" id="KW-0732">Signal</keyword>
<reference evidence="2 3" key="1">
    <citation type="submission" date="2013-12" db="EMBL/GenBank/DDBJ databases">
        <authorList>
            <person name="Stott M."/>
        </authorList>
    </citation>
    <scope>NUCLEOTIDE SEQUENCE [LARGE SCALE GENOMIC DNA]</scope>
    <source>
        <strain evidence="2 3">K22</strain>
    </source>
</reference>
<dbReference type="EMBL" id="CBXV010000001">
    <property type="protein sequence ID" value="CDM64182.1"/>
    <property type="molecule type" value="Genomic_DNA"/>
</dbReference>
<proteinExistence type="predicted"/>
<evidence type="ECO:0000256" key="1">
    <source>
        <dbReference type="SAM" id="SignalP"/>
    </source>
</evidence>
<feature type="signal peptide" evidence="1">
    <location>
        <begin position="1"/>
        <end position="27"/>
    </location>
</feature>
<protein>
    <recommendedName>
        <fullName evidence="4">Outer membrane lipoprotein-sorting protein</fullName>
    </recommendedName>
</protein>
<dbReference type="AlphaFoldDB" id="A0A0B6WU22"/>